<keyword evidence="8" id="KW-1185">Reference proteome</keyword>
<feature type="domain" description="Yip1" evidence="6">
    <location>
        <begin position="31"/>
        <end position="155"/>
    </location>
</feature>
<comment type="subcellular location">
    <subcellularLocation>
        <location evidence="1">Membrane</location>
        <topology evidence="1">Multi-pass membrane protein</topology>
    </subcellularLocation>
</comment>
<keyword evidence="3 5" id="KW-1133">Transmembrane helix</keyword>
<proteinExistence type="predicted"/>
<dbReference type="EMBL" id="BMKA01000001">
    <property type="protein sequence ID" value="GGA11844.1"/>
    <property type="molecule type" value="Genomic_DNA"/>
</dbReference>
<reference evidence="7" key="2">
    <citation type="submission" date="2020-09" db="EMBL/GenBank/DDBJ databases">
        <authorList>
            <person name="Sun Q."/>
            <person name="Zhou Y."/>
        </authorList>
    </citation>
    <scope>NUCLEOTIDE SEQUENCE</scope>
    <source>
        <strain evidence="7">CGMCC 1.15880</strain>
    </source>
</reference>
<comment type="caution">
    <text evidence="7">The sequence shown here is derived from an EMBL/GenBank/DDBJ whole genome shotgun (WGS) entry which is preliminary data.</text>
</comment>
<evidence type="ECO:0000256" key="1">
    <source>
        <dbReference type="ARBA" id="ARBA00004141"/>
    </source>
</evidence>
<dbReference type="GO" id="GO:0016020">
    <property type="term" value="C:membrane"/>
    <property type="evidence" value="ECO:0007669"/>
    <property type="project" value="UniProtKB-SubCell"/>
</dbReference>
<evidence type="ECO:0000256" key="3">
    <source>
        <dbReference type="ARBA" id="ARBA00022989"/>
    </source>
</evidence>
<evidence type="ECO:0000313" key="7">
    <source>
        <dbReference type="EMBL" id="GGA11844.1"/>
    </source>
</evidence>
<evidence type="ECO:0000259" key="6">
    <source>
        <dbReference type="Pfam" id="PF04893"/>
    </source>
</evidence>
<feature type="transmembrane region" description="Helical" evidence="5">
    <location>
        <begin position="108"/>
        <end position="129"/>
    </location>
</feature>
<gene>
    <name evidence="7" type="ORF">GCM10011498_10060</name>
</gene>
<feature type="transmembrane region" description="Helical" evidence="5">
    <location>
        <begin position="135"/>
        <end position="157"/>
    </location>
</feature>
<keyword evidence="2 5" id="KW-0812">Transmembrane</keyword>
<evidence type="ECO:0000256" key="2">
    <source>
        <dbReference type="ARBA" id="ARBA00022692"/>
    </source>
</evidence>
<evidence type="ECO:0000313" key="8">
    <source>
        <dbReference type="Proteomes" id="UP000628017"/>
    </source>
</evidence>
<reference evidence="7" key="1">
    <citation type="journal article" date="2014" name="Int. J. Syst. Evol. Microbiol.">
        <title>Complete genome sequence of Corynebacterium casei LMG S-19264T (=DSM 44701T), isolated from a smear-ripened cheese.</title>
        <authorList>
            <consortium name="US DOE Joint Genome Institute (JGI-PGF)"/>
            <person name="Walter F."/>
            <person name="Albersmeier A."/>
            <person name="Kalinowski J."/>
            <person name="Ruckert C."/>
        </authorList>
    </citation>
    <scope>NUCLEOTIDE SEQUENCE</scope>
    <source>
        <strain evidence="7">CGMCC 1.15880</strain>
    </source>
</reference>
<name>A0A916QTB2_9RHOB</name>
<dbReference type="InterPro" id="IPR006977">
    <property type="entry name" value="Yip1_dom"/>
</dbReference>
<dbReference type="AlphaFoldDB" id="A0A916QTB2"/>
<evidence type="ECO:0000256" key="5">
    <source>
        <dbReference type="SAM" id="Phobius"/>
    </source>
</evidence>
<accession>A0A916QTB2</accession>
<sequence>MSLLADIGAAYQRPRREMTHQVSIMTEPRILMLGFTACLLNYVSRMPDLAAISFLAEDDPAIMRARFATLFVSSVIMGPLFLYIIAALSHLVLRVFGGQATWQEARLALMWAALVASPLVLISGASKVFAPPSVFMVATLLTAVVFCWQWALCLATVEFPRRVTA</sequence>
<dbReference type="RefSeq" id="WP_188671495.1">
    <property type="nucleotide sequence ID" value="NZ_BMKA01000001.1"/>
</dbReference>
<evidence type="ECO:0000256" key="4">
    <source>
        <dbReference type="ARBA" id="ARBA00023136"/>
    </source>
</evidence>
<protein>
    <recommendedName>
        <fullName evidence="6">Yip1 domain-containing protein</fullName>
    </recommendedName>
</protein>
<dbReference type="Pfam" id="PF04893">
    <property type="entry name" value="Yip1"/>
    <property type="match status" value="1"/>
</dbReference>
<keyword evidence="4 5" id="KW-0472">Membrane</keyword>
<organism evidence="7 8">
    <name type="scientific">Neptunicoccus cionae</name>
    <dbReference type="NCBI Taxonomy" id="2035344"/>
    <lineage>
        <taxon>Bacteria</taxon>
        <taxon>Pseudomonadati</taxon>
        <taxon>Pseudomonadota</taxon>
        <taxon>Alphaproteobacteria</taxon>
        <taxon>Rhodobacterales</taxon>
        <taxon>Paracoccaceae</taxon>
        <taxon>Neptunicoccus</taxon>
    </lineage>
</organism>
<feature type="transmembrane region" description="Helical" evidence="5">
    <location>
        <begin position="67"/>
        <end position="96"/>
    </location>
</feature>
<dbReference type="Proteomes" id="UP000628017">
    <property type="component" value="Unassembled WGS sequence"/>
</dbReference>